<dbReference type="Proteomes" id="UP000324222">
    <property type="component" value="Unassembled WGS sequence"/>
</dbReference>
<comment type="caution">
    <text evidence="2">The sequence shown here is derived from an EMBL/GenBank/DDBJ whole genome shotgun (WGS) entry which is preliminary data.</text>
</comment>
<sequence>MSAPPRRQSPPLPQLSLGSHLIQVVRSAKLLGVTVNDQLTWKIRVTVTVRSTAYRLYMLLRLNSLGTPADELKGIYCTSPLSCPDLCMPHLCGHPPPPPLNSNNWKMSKGGHAGTSLALPTQTTIMPYLPTLAARHRAALVRLGRGLLRNPRLRHLLPPPLTRNSQPMPHATQTWSHHLEPRGPTVTNTVRFPPW</sequence>
<feature type="compositionally biased region" description="Polar residues" evidence="1">
    <location>
        <begin position="165"/>
        <end position="176"/>
    </location>
</feature>
<dbReference type="OrthoDB" id="413953at2759"/>
<gene>
    <name evidence="2" type="ORF">E2C01_042600</name>
</gene>
<protein>
    <submittedName>
        <fullName evidence="2">Uncharacterized protein</fullName>
    </submittedName>
</protein>
<evidence type="ECO:0000313" key="3">
    <source>
        <dbReference type="Proteomes" id="UP000324222"/>
    </source>
</evidence>
<dbReference type="AlphaFoldDB" id="A0A5B7FTV9"/>
<feature type="region of interest" description="Disordered" evidence="1">
    <location>
        <begin position="156"/>
        <end position="187"/>
    </location>
</feature>
<dbReference type="EMBL" id="VSRR010008490">
    <property type="protein sequence ID" value="MPC48817.1"/>
    <property type="molecule type" value="Genomic_DNA"/>
</dbReference>
<reference evidence="2 3" key="1">
    <citation type="submission" date="2019-05" db="EMBL/GenBank/DDBJ databases">
        <title>Another draft genome of Portunus trituberculatus and its Hox gene families provides insights of decapod evolution.</title>
        <authorList>
            <person name="Jeong J.-H."/>
            <person name="Song I."/>
            <person name="Kim S."/>
            <person name="Choi T."/>
            <person name="Kim D."/>
            <person name="Ryu S."/>
            <person name="Kim W."/>
        </authorList>
    </citation>
    <scope>NUCLEOTIDE SEQUENCE [LARGE SCALE GENOMIC DNA]</scope>
    <source>
        <tissue evidence="2">Muscle</tissue>
    </source>
</reference>
<keyword evidence="3" id="KW-1185">Reference proteome</keyword>
<accession>A0A5B7FTV9</accession>
<name>A0A5B7FTV9_PORTR</name>
<proteinExistence type="predicted"/>
<evidence type="ECO:0000256" key="1">
    <source>
        <dbReference type="SAM" id="MobiDB-lite"/>
    </source>
</evidence>
<evidence type="ECO:0000313" key="2">
    <source>
        <dbReference type="EMBL" id="MPC48817.1"/>
    </source>
</evidence>
<organism evidence="2 3">
    <name type="scientific">Portunus trituberculatus</name>
    <name type="common">Swimming crab</name>
    <name type="synonym">Neptunus trituberculatus</name>
    <dbReference type="NCBI Taxonomy" id="210409"/>
    <lineage>
        <taxon>Eukaryota</taxon>
        <taxon>Metazoa</taxon>
        <taxon>Ecdysozoa</taxon>
        <taxon>Arthropoda</taxon>
        <taxon>Crustacea</taxon>
        <taxon>Multicrustacea</taxon>
        <taxon>Malacostraca</taxon>
        <taxon>Eumalacostraca</taxon>
        <taxon>Eucarida</taxon>
        <taxon>Decapoda</taxon>
        <taxon>Pleocyemata</taxon>
        <taxon>Brachyura</taxon>
        <taxon>Eubrachyura</taxon>
        <taxon>Portunoidea</taxon>
        <taxon>Portunidae</taxon>
        <taxon>Portuninae</taxon>
        <taxon>Portunus</taxon>
    </lineage>
</organism>